<keyword evidence="3 9" id="KW-0547">Nucleotide-binding</keyword>
<evidence type="ECO:0000256" key="1">
    <source>
        <dbReference type="ARBA" id="ARBA00011245"/>
    </source>
</evidence>
<evidence type="ECO:0000259" key="11">
    <source>
        <dbReference type="Pfam" id="PF14535"/>
    </source>
</evidence>
<dbReference type="InterPro" id="IPR000873">
    <property type="entry name" value="AMP-dep_synth/lig_dom"/>
</dbReference>
<dbReference type="FunFam" id="3.40.50.12780:FF:000016">
    <property type="entry name" value="Phenylacetate-coenzyme A ligase"/>
    <property type="match status" value="1"/>
</dbReference>
<dbReference type="UniPathway" id="UPA00930"/>
<sequence>MYWEPERECMAREDLEQLQLERLQATLYRVGTHVPFYKKKFEQLKFNYDDIRSLEDVRRLPFTEKQDLRDNYPYGLFAVPLRDVVRVHSSSGTSGQATVVGYTRNDIRTWSNLVARIITAAGVTKNDVIQIAFGYGLFTGGFGLHYGAELIGASVIPISAGNTKRQIQIMQDFKTTALVCTPSYALVLADTMMEMGINPNGLSLRYGLFGGEPWSEAMRQEIHQKLGIVATDNYGLSEVMGPGVAGECLECRGLHINEDHFLLEILDPATLEPVPEGEVGELVITTLTKEAFPMVRYRTRDLTRFIPGTCACGRTMKRMERVMGRSDDMLIIKGVNVFPMQIEKVLFEVEGTEPHYQILVERENHADKITVLVEVVESIFFDEMKKQRMVIDRIKSRLASEVGISVEVKLVEEKTLERSEGKAKRVIDRRKL</sequence>
<dbReference type="InterPro" id="IPR042099">
    <property type="entry name" value="ANL_N_sf"/>
</dbReference>
<keyword evidence="13" id="KW-1185">Reference proteome</keyword>
<evidence type="ECO:0000256" key="6">
    <source>
        <dbReference type="ARBA" id="ARBA00066629"/>
    </source>
</evidence>
<dbReference type="GO" id="GO:0000166">
    <property type="term" value="F:nucleotide binding"/>
    <property type="evidence" value="ECO:0007669"/>
    <property type="project" value="UniProtKB-KW"/>
</dbReference>
<dbReference type="GO" id="GO:0010124">
    <property type="term" value="P:phenylacetate catabolic process"/>
    <property type="evidence" value="ECO:0007669"/>
    <property type="project" value="UniProtKB-UniRule"/>
</dbReference>
<evidence type="ECO:0000256" key="2">
    <source>
        <dbReference type="ARBA" id="ARBA00022598"/>
    </source>
</evidence>
<feature type="domain" description="AMP-dependent synthetase/ligase" evidence="10">
    <location>
        <begin position="82"/>
        <end position="285"/>
    </location>
</feature>
<dbReference type="InterPro" id="IPR028154">
    <property type="entry name" value="AMP-dep_Lig_C"/>
</dbReference>
<dbReference type="Pfam" id="PF14535">
    <property type="entry name" value="AMP-binding_C_2"/>
    <property type="match status" value="1"/>
</dbReference>
<gene>
    <name evidence="12" type="ordered locus">Despr_0082</name>
</gene>
<dbReference type="CDD" id="cd05913">
    <property type="entry name" value="PaaK"/>
    <property type="match status" value="1"/>
</dbReference>
<dbReference type="Gene3D" id="3.40.50.12780">
    <property type="entry name" value="N-terminal domain of ligase-like"/>
    <property type="match status" value="1"/>
</dbReference>
<dbReference type="PIRSF" id="PIRSF006444">
    <property type="entry name" value="PaaK"/>
    <property type="match status" value="1"/>
</dbReference>
<evidence type="ECO:0000256" key="3">
    <source>
        <dbReference type="ARBA" id="ARBA00022741"/>
    </source>
</evidence>
<dbReference type="EMBL" id="CP002364">
    <property type="protein sequence ID" value="ADW16276.1"/>
    <property type="molecule type" value="Genomic_DNA"/>
</dbReference>
<reference evidence="12 13" key="1">
    <citation type="journal article" date="2011" name="Stand. Genomic Sci.">
        <title>Complete genome sequence of Desulfobulbus propionicus type strain (1pr3).</title>
        <authorList>
            <person name="Pagani I."/>
            <person name="Lapidus A."/>
            <person name="Nolan M."/>
            <person name="Lucas S."/>
            <person name="Hammon N."/>
            <person name="Deshpande S."/>
            <person name="Cheng J.F."/>
            <person name="Chertkov O."/>
            <person name="Davenport K."/>
            <person name="Tapia R."/>
            <person name="Han C."/>
            <person name="Goodwin L."/>
            <person name="Pitluck S."/>
            <person name="Liolios K."/>
            <person name="Mavromatis K."/>
            <person name="Ivanova N."/>
            <person name="Mikhailova N."/>
            <person name="Pati A."/>
            <person name="Chen A."/>
            <person name="Palaniappan K."/>
            <person name="Land M."/>
            <person name="Hauser L."/>
            <person name="Chang Y.J."/>
            <person name="Jeffries C.D."/>
            <person name="Detter J.C."/>
            <person name="Brambilla E."/>
            <person name="Kannan K.P."/>
            <person name="Djao O.D."/>
            <person name="Rohde M."/>
            <person name="Pukall R."/>
            <person name="Spring S."/>
            <person name="Goker M."/>
            <person name="Sikorski J."/>
            <person name="Woyke T."/>
            <person name="Bristow J."/>
            <person name="Eisen J.A."/>
            <person name="Markowitz V."/>
            <person name="Hugenholtz P."/>
            <person name="Kyrpides N.C."/>
            <person name="Klenk H.P."/>
        </authorList>
    </citation>
    <scope>NUCLEOTIDE SEQUENCE [LARGE SCALE GENOMIC DNA]</scope>
    <source>
        <strain evidence="13">ATCC 33891 / DSM 2032 / 1pr3</strain>
    </source>
</reference>
<dbReference type="KEGG" id="dpr:Despr_0082"/>
<dbReference type="EC" id="6.2.1.30" evidence="6 9"/>
<evidence type="ECO:0000259" key="10">
    <source>
        <dbReference type="Pfam" id="PF00501"/>
    </source>
</evidence>
<evidence type="ECO:0000313" key="13">
    <source>
        <dbReference type="Proteomes" id="UP000006365"/>
    </source>
</evidence>
<dbReference type="SUPFAM" id="SSF56801">
    <property type="entry name" value="Acetyl-CoA synthetase-like"/>
    <property type="match status" value="1"/>
</dbReference>
<comment type="similarity">
    <text evidence="5 9">Belongs to the phenylacetyl-CoA ligase family.</text>
</comment>
<dbReference type="PANTHER" id="PTHR43439">
    <property type="entry name" value="PHENYLACETATE-COENZYME A LIGASE"/>
    <property type="match status" value="1"/>
</dbReference>
<dbReference type="RefSeq" id="WP_015722824.1">
    <property type="nucleotide sequence ID" value="NC_014972.1"/>
</dbReference>
<evidence type="ECO:0000256" key="7">
    <source>
        <dbReference type="ARBA" id="ARBA00068695"/>
    </source>
</evidence>
<dbReference type="InterPro" id="IPR045851">
    <property type="entry name" value="AMP-bd_C_sf"/>
</dbReference>
<dbReference type="Pfam" id="PF00501">
    <property type="entry name" value="AMP-binding"/>
    <property type="match status" value="1"/>
</dbReference>
<comment type="pathway">
    <text evidence="4 9">Aromatic compound metabolism; phenylacetate degradation.</text>
</comment>
<dbReference type="Gene3D" id="3.30.300.30">
    <property type="match status" value="1"/>
</dbReference>
<keyword evidence="2 9" id="KW-0436">Ligase</keyword>
<comment type="subunit">
    <text evidence="1">Monomer.</text>
</comment>
<feature type="domain" description="AMP-dependent ligase C-terminal" evidence="11">
    <location>
        <begin position="334"/>
        <end position="430"/>
    </location>
</feature>
<name>A0A7U4DML3_DESPD</name>
<comment type="catalytic activity">
    <reaction evidence="9">
        <text>2-phenylacetate + ATP + CoA = phenylacetyl-CoA + AMP + diphosphate</text>
        <dbReference type="Rhea" id="RHEA:20956"/>
        <dbReference type="ChEBI" id="CHEBI:18401"/>
        <dbReference type="ChEBI" id="CHEBI:30616"/>
        <dbReference type="ChEBI" id="CHEBI:33019"/>
        <dbReference type="ChEBI" id="CHEBI:57287"/>
        <dbReference type="ChEBI" id="CHEBI:57390"/>
        <dbReference type="ChEBI" id="CHEBI:456215"/>
        <dbReference type="EC" id="6.2.1.30"/>
    </reaction>
</comment>
<dbReference type="AlphaFoldDB" id="A0A7U4DML3"/>
<dbReference type="GO" id="GO:0047475">
    <property type="term" value="F:phenylacetate-CoA ligase activity"/>
    <property type="evidence" value="ECO:0007669"/>
    <property type="project" value="UniProtKB-EC"/>
</dbReference>
<organism evidence="12 13">
    <name type="scientific">Desulfobulbus propionicus (strain ATCC 33891 / DSM 2032 / VKM B-1956 / 1pr3)</name>
    <dbReference type="NCBI Taxonomy" id="577650"/>
    <lineage>
        <taxon>Bacteria</taxon>
        <taxon>Pseudomonadati</taxon>
        <taxon>Thermodesulfobacteriota</taxon>
        <taxon>Desulfobulbia</taxon>
        <taxon>Desulfobulbales</taxon>
        <taxon>Desulfobulbaceae</taxon>
        <taxon>Desulfobulbus</taxon>
    </lineage>
</organism>
<accession>A0A7U4DML3</accession>
<evidence type="ECO:0000256" key="8">
    <source>
        <dbReference type="ARBA" id="ARBA00075111"/>
    </source>
</evidence>
<dbReference type="InterPro" id="IPR011880">
    <property type="entry name" value="PA_CoA_ligase"/>
</dbReference>
<evidence type="ECO:0000256" key="9">
    <source>
        <dbReference type="PIRNR" id="PIRNR006444"/>
    </source>
</evidence>
<evidence type="ECO:0000313" key="12">
    <source>
        <dbReference type="EMBL" id="ADW16276.1"/>
    </source>
</evidence>
<evidence type="ECO:0000256" key="4">
    <source>
        <dbReference type="ARBA" id="ARBA00060591"/>
    </source>
</evidence>
<evidence type="ECO:0000256" key="5">
    <source>
        <dbReference type="ARBA" id="ARBA00061566"/>
    </source>
</evidence>
<dbReference type="InterPro" id="IPR051414">
    <property type="entry name" value="Adenylate-forming_Reductase"/>
</dbReference>
<protein>
    <recommendedName>
        <fullName evidence="7 9">Phenylacetate-coenzyme A ligase</fullName>
        <ecNumber evidence="6 9">6.2.1.30</ecNumber>
    </recommendedName>
    <alternativeName>
        <fullName evidence="8 9">Phenylacetyl-CoA ligase</fullName>
    </alternativeName>
</protein>
<dbReference type="Proteomes" id="UP000006365">
    <property type="component" value="Chromosome"/>
</dbReference>
<proteinExistence type="inferred from homology"/>
<comment type="function">
    <text evidence="9">Catalyzes the activation of phenylacetic acid (PA) to phenylacetyl-CoA (PA-CoA).</text>
</comment>
<dbReference type="PANTHER" id="PTHR43439:SF1">
    <property type="entry name" value="PHENYLACETATE-COENZYME A LIGASE"/>
    <property type="match status" value="1"/>
</dbReference>